<dbReference type="RefSeq" id="WP_077312896.1">
    <property type="nucleotide sequence ID" value="NZ_AP024887.1"/>
</dbReference>
<dbReference type="GO" id="GO:0005886">
    <property type="term" value="C:plasma membrane"/>
    <property type="evidence" value="ECO:0007669"/>
    <property type="project" value="UniProtKB-SubCell"/>
</dbReference>
<feature type="transmembrane region" description="Helical" evidence="8">
    <location>
        <begin position="183"/>
        <end position="207"/>
    </location>
</feature>
<dbReference type="OrthoDB" id="9776706at2"/>
<evidence type="ECO:0000256" key="2">
    <source>
        <dbReference type="ARBA" id="ARBA00010892"/>
    </source>
</evidence>
<keyword evidence="6 8" id="KW-1133">Transmembrane helix</keyword>
<evidence type="ECO:0000256" key="6">
    <source>
        <dbReference type="ARBA" id="ARBA00022989"/>
    </source>
</evidence>
<protein>
    <recommendedName>
        <fullName evidence="8">Nickel/cobalt efflux system</fullName>
    </recommendedName>
</protein>
<feature type="transmembrane region" description="Helical" evidence="8">
    <location>
        <begin position="12"/>
        <end position="34"/>
    </location>
</feature>
<name>A0A1R4B2A6_9VIBR</name>
<keyword evidence="4" id="KW-0533">Nickel</keyword>
<keyword evidence="10" id="KW-1185">Reference proteome</keyword>
<reference evidence="9 10" key="1">
    <citation type="submission" date="2017-02" db="EMBL/GenBank/DDBJ databases">
        <authorList>
            <person name="Peterson S.W."/>
        </authorList>
    </citation>
    <scope>NUCLEOTIDE SEQUENCE [LARGE SCALE GENOMIC DNA]</scope>
    <source>
        <strain evidence="9 10">CECT 9027</strain>
    </source>
</reference>
<dbReference type="AlphaFoldDB" id="A0A1R4B2A6"/>
<keyword evidence="3 8" id="KW-0813">Transport</keyword>
<feature type="transmembrane region" description="Helical" evidence="8">
    <location>
        <begin position="213"/>
        <end position="236"/>
    </location>
</feature>
<dbReference type="GO" id="GO:0015099">
    <property type="term" value="F:nickel cation transmembrane transporter activity"/>
    <property type="evidence" value="ECO:0007669"/>
    <property type="project" value="UniProtKB-UniRule"/>
</dbReference>
<comment type="subcellular location">
    <subcellularLocation>
        <location evidence="8">Cell membrane</location>
        <topology evidence="8">Multi-pass membrane protein</topology>
    </subcellularLocation>
    <subcellularLocation>
        <location evidence="1">Endomembrane system</location>
        <topology evidence="1">Multi-pass membrane protein</topology>
    </subcellularLocation>
</comment>
<keyword evidence="5 8" id="KW-0812">Transmembrane</keyword>
<dbReference type="Pfam" id="PF03824">
    <property type="entry name" value="NicO"/>
    <property type="match status" value="1"/>
</dbReference>
<evidence type="ECO:0000256" key="5">
    <source>
        <dbReference type="ARBA" id="ARBA00022692"/>
    </source>
</evidence>
<evidence type="ECO:0000313" key="9">
    <source>
        <dbReference type="EMBL" id="SJL83047.1"/>
    </source>
</evidence>
<feature type="transmembrane region" description="Helical" evidence="8">
    <location>
        <begin position="117"/>
        <end position="140"/>
    </location>
</feature>
<dbReference type="PANTHER" id="PTHR31611:SF0">
    <property type="entry name" value="HIGH-AFFINITY NICKEL TRANSPORT PROTEIN NIC1"/>
    <property type="match status" value="1"/>
</dbReference>
<feature type="transmembrane region" description="Helical" evidence="8">
    <location>
        <begin position="85"/>
        <end position="105"/>
    </location>
</feature>
<evidence type="ECO:0000256" key="7">
    <source>
        <dbReference type="ARBA" id="ARBA00023136"/>
    </source>
</evidence>
<evidence type="ECO:0000256" key="1">
    <source>
        <dbReference type="ARBA" id="ARBA00004127"/>
    </source>
</evidence>
<accession>A0A1R4B2A6</accession>
<evidence type="ECO:0000313" key="10">
    <source>
        <dbReference type="Proteomes" id="UP000189475"/>
    </source>
</evidence>
<keyword evidence="7 8" id="KW-0472">Membrane</keyword>
<comment type="similarity">
    <text evidence="2 8">Belongs to the NiCoT transporter (TC 2.A.52) family.</text>
</comment>
<dbReference type="EMBL" id="FUFT01000002">
    <property type="protein sequence ID" value="SJL83047.1"/>
    <property type="molecule type" value="Genomic_DNA"/>
</dbReference>
<evidence type="ECO:0000256" key="3">
    <source>
        <dbReference type="ARBA" id="ARBA00022448"/>
    </source>
</evidence>
<feature type="transmembrane region" description="Helical" evidence="8">
    <location>
        <begin position="302"/>
        <end position="323"/>
    </location>
</feature>
<dbReference type="InterPro" id="IPR011541">
    <property type="entry name" value="Ni/Co_transpt_high_affinity"/>
</dbReference>
<gene>
    <name evidence="9" type="primary">hoxN</name>
    <name evidence="9" type="ORF">VPAL9027_00995</name>
</gene>
<dbReference type="STRING" id="1918946.VPAL9027_00995"/>
<feature type="transmembrane region" description="Helical" evidence="8">
    <location>
        <begin position="256"/>
        <end position="282"/>
    </location>
</feature>
<dbReference type="InterPro" id="IPR004688">
    <property type="entry name" value="Ni/Co_transpt"/>
</dbReference>
<feature type="transmembrane region" description="Helical" evidence="8">
    <location>
        <begin position="40"/>
        <end position="64"/>
    </location>
</feature>
<organism evidence="9 10">
    <name type="scientific">Vibrio palustris</name>
    <dbReference type="NCBI Taxonomy" id="1918946"/>
    <lineage>
        <taxon>Bacteria</taxon>
        <taxon>Pseudomonadati</taxon>
        <taxon>Pseudomonadota</taxon>
        <taxon>Gammaproteobacteria</taxon>
        <taxon>Vibrionales</taxon>
        <taxon>Vibrionaceae</taxon>
        <taxon>Vibrio</taxon>
    </lineage>
</organism>
<evidence type="ECO:0000256" key="8">
    <source>
        <dbReference type="RuleBase" id="RU362101"/>
    </source>
</evidence>
<evidence type="ECO:0000256" key="4">
    <source>
        <dbReference type="ARBA" id="ARBA00022596"/>
    </source>
</evidence>
<proteinExistence type="inferred from homology"/>
<dbReference type="GO" id="GO:0012505">
    <property type="term" value="C:endomembrane system"/>
    <property type="evidence" value="ECO:0007669"/>
    <property type="project" value="UniProtKB-SubCell"/>
</dbReference>
<dbReference type="Proteomes" id="UP000189475">
    <property type="component" value="Unassembled WGS sequence"/>
</dbReference>
<dbReference type="PANTHER" id="PTHR31611">
    <property type="entry name" value="HIGH-AFFINITY NICKEL TRANSPORT PROTEIN NIC1"/>
    <property type="match status" value="1"/>
</dbReference>
<sequence>MLATLKSDIRGSIGLFSVIVIANILVWDWALISFGQSPTLFAMASMSWMLGLRHALSPIHIAVIDNATRKLMQNRTSIPVNVGTYFSLGHSTMIIAMTISVSLLLRQYPAITQTALHLGHCFGHLICGIFLLVVASLNGIALKKTWVQYQAVKYGITAPSRRNTPLLAFYAFFDRHLKTSKQMYLLGFLFGMCAMTTSELSVMSIATTTANTGISWSSMVLLSVLFTMGMLLVDSINNIVIGNAYRWTLDNPFLKLYYNTALTGASMLMAVYVGLLCITHVVTQYWPLSQPLAADLAHINHVTQHFGFLMIVIILVFWAMAFCHYRWRGYHLAAHTPQ</sequence>